<proteinExistence type="predicted"/>
<feature type="chain" id="PRO_5039298194" description="Lipoprotein" evidence="1">
    <location>
        <begin position="23"/>
        <end position="244"/>
    </location>
</feature>
<dbReference type="Proteomes" id="UP000546162">
    <property type="component" value="Unassembled WGS sequence"/>
</dbReference>
<keyword evidence="1" id="KW-0732">Signal</keyword>
<evidence type="ECO:0000313" key="2">
    <source>
        <dbReference type="EMBL" id="MBB4743744.1"/>
    </source>
</evidence>
<organism evidence="2 3">
    <name type="scientific">Actinoplanes octamycinicus</name>
    <dbReference type="NCBI Taxonomy" id="135948"/>
    <lineage>
        <taxon>Bacteria</taxon>
        <taxon>Bacillati</taxon>
        <taxon>Actinomycetota</taxon>
        <taxon>Actinomycetes</taxon>
        <taxon>Micromonosporales</taxon>
        <taxon>Micromonosporaceae</taxon>
        <taxon>Actinoplanes</taxon>
    </lineage>
</organism>
<keyword evidence="3" id="KW-1185">Reference proteome</keyword>
<evidence type="ECO:0008006" key="4">
    <source>
        <dbReference type="Google" id="ProtNLM"/>
    </source>
</evidence>
<reference evidence="2 3" key="1">
    <citation type="submission" date="2020-08" db="EMBL/GenBank/DDBJ databases">
        <title>Sequencing the genomes of 1000 actinobacteria strains.</title>
        <authorList>
            <person name="Klenk H.-P."/>
        </authorList>
    </citation>
    <scope>NUCLEOTIDE SEQUENCE [LARGE SCALE GENOMIC DNA]</scope>
    <source>
        <strain evidence="2 3">DSM 45809</strain>
    </source>
</reference>
<name>A0A7W7H4N3_9ACTN</name>
<comment type="caution">
    <text evidence="2">The sequence shown here is derived from an EMBL/GenBank/DDBJ whole genome shotgun (WGS) entry which is preliminary data.</text>
</comment>
<evidence type="ECO:0000313" key="3">
    <source>
        <dbReference type="Proteomes" id="UP000546162"/>
    </source>
</evidence>
<dbReference type="PROSITE" id="PS51257">
    <property type="entry name" value="PROKAR_LIPOPROTEIN"/>
    <property type="match status" value="1"/>
</dbReference>
<sequence>MKMKKSVAVAAAAGTLLLGGCAPDRPAPVAQVRAWAPPGNGITRLPAREVLKRSSGALHAAASYSMAGSMSEDGMTIRFDMTVVDANRTGTIRVGDGTIELLAAGGNQYVRADQAFWAAFLGPKGAKQMAAVMRGRWTKATKDNPQLSKWFDAIDRDIDRVLSQGLGAENGTVIKFGDGEALLVTNRFEGASVYVATTGEPYPLKIGDASGSSITFAKFGEAFPEIKEPAPADVVAVPEKTRKA</sequence>
<dbReference type="AlphaFoldDB" id="A0A7W7H4N3"/>
<feature type="signal peptide" evidence="1">
    <location>
        <begin position="1"/>
        <end position="22"/>
    </location>
</feature>
<gene>
    <name evidence="2" type="ORF">BJY16_007203</name>
</gene>
<evidence type="ECO:0000256" key="1">
    <source>
        <dbReference type="SAM" id="SignalP"/>
    </source>
</evidence>
<dbReference type="EMBL" id="JACHNB010000001">
    <property type="protein sequence ID" value="MBB4743744.1"/>
    <property type="molecule type" value="Genomic_DNA"/>
</dbReference>
<protein>
    <recommendedName>
        <fullName evidence="4">Lipoprotein</fullName>
    </recommendedName>
</protein>
<dbReference type="RefSeq" id="WP_185043997.1">
    <property type="nucleotide sequence ID" value="NZ_BAABFG010000005.1"/>
</dbReference>
<accession>A0A7W7H4N3</accession>